<dbReference type="InterPro" id="IPR036938">
    <property type="entry name" value="PAP2/HPO_sf"/>
</dbReference>
<protein>
    <recommendedName>
        <fullName evidence="3">Phosphatidic acid phosphatase type 2/haloperoxidase domain-containing protein</fullName>
    </recommendedName>
</protein>
<feature type="transmembrane region" description="Helical" evidence="2">
    <location>
        <begin position="305"/>
        <end position="329"/>
    </location>
</feature>
<sequence length="445" mass="48475">MNGDGVAARREDAVENARFRGAALRKVASWGGSSFSADACMADALACSRRLDSDDSIRSVSPLRNKDALFGSGPEVKRTQSTDGDSGSPTSHCSSVWDPLSQAPEIESLSFRPVMSSKESSMTLLDAASGNADKEYLECDDVLRFSVFWEAVLEPFDEPLLRACQRKTKGVVYAFSFLLTFCTAVEAGLNWPVVLYTLGMDRAARTFSLMLLTLSVASQIPKRYIWRPRPWMVGRARKIRGDKTSSFPSRAAACALVFPLLVLKALKVEFGITVSPVAQALVVSACILSAGFARINVGAHYPSDIIAGVGMGMLVWWCGSALESVFGFACRVAATLIASEVRLLFAVIFSFVTTHVFLERFWAKCSFVFGLLLASLTHDFAFLPVLEPVSVTSQSWPRICGKAVVGLLLLGYGMKAHKKKGAGWQMAVFAQMYLASLAILMLFRF</sequence>
<feature type="domain" description="Phosphatidic acid phosphatase type 2/haloperoxidase" evidence="3">
    <location>
        <begin position="206"/>
        <end position="320"/>
    </location>
</feature>
<name>A0A7S1TKD4_9RHOD</name>
<feature type="transmembrane region" description="Helical" evidence="2">
    <location>
        <begin position="247"/>
        <end position="266"/>
    </location>
</feature>
<organism evidence="4">
    <name type="scientific">Erythrolobus australicus</name>
    <dbReference type="NCBI Taxonomy" id="1077150"/>
    <lineage>
        <taxon>Eukaryota</taxon>
        <taxon>Rhodophyta</taxon>
        <taxon>Bangiophyceae</taxon>
        <taxon>Porphyridiales</taxon>
        <taxon>Porphyridiaceae</taxon>
        <taxon>Erythrolobus</taxon>
    </lineage>
</organism>
<dbReference type="EMBL" id="HBGI01001444">
    <property type="protein sequence ID" value="CAD9239202.1"/>
    <property type="molecule type" value="Transcribed_RNA"/>
</dbReference>
<dbReference type="PANTHER" id="PTHR14969">
    <property type="entry name" value="SPHINGOSINE-1-PHOSPHATE PHOSPHOHYDROLASE"/>
    <property type="match status" value="1"/>
</dbReference>
<feature type="transmembrane region" description="Helical" evidence="2">
    <location>
        <begin position="365"/>
        <end position="383"/>
    </location>
</feature>
<dbReference type="Gene3D" id="1.20.144.10">
    <property type="entry name" value="Phosphatidic acid phosphatase type 2/haloperoxidase"/>
    <property type="match status" value="1"/>
</dbReference>
<dbReference type="CDD" id="cd01610">
    <property type="entry name" value="PAP2_like"/>
    <property type="match status" value="1"/>
</dbReference>
<evidence type="ECO:0000256" key="2">
    <source>
        <dbReference type="SAM" id="Phobius"/>
    </source>
</evidence>
<keyword evidence="2" id="KW-0812">Transmembrane</keyword>
<proteinExistence type="predicted"/>
<dbReference type="PANTHER" id="PTHR14969:SF55">
    <property type="entry name" value="PHOSPHATIDIC ACID PHOSPHATASE TYPE 2_HALOPEROXIDASE DOMAIN-CONTAINING PROTEIN"/>
    <property type="match status" value="1"/>
</dbReference>
<evidence type="ECO:0000259" key="3">
    <source>
        <dbReference type="SMART" id="SM00014"/>
    </source>
</evidence>
<dbReference type="GO" id="GO:0042392">
    <property type="term" value="F:sphingosine-1-phosphate phosphatase activity"/>
    <property type="evidence" value="ECO:0007669"/>
    <property type="project" value="TreeGrafter"/>
</dbReference>
<feature type="compositionally biased region" description="Polar residues" evidence="1">
    <location>
        <begin position="81"/>
        <end position="94"/>
    </location>
</feature>
<dbReference type="Pfam" id="PF01569">
    <property type="entry name" value="PAP2"/>
    <property type="match status" value="1"/>
</dbReference>
<feature type="transmembrane region" description="Helical" evidence="2">
    <location>
        <begin position="171"/>
        <end position="194"/>
    </location>
</feature>
<gene>
    <name evidence="4" type="ORF">EAUS1353_LOCUS938</name>
</gene>
<dbReference type="InterPro" id="IPR000326">
    <property type="entry name" value="PAP2/HPO"/>
</dbReference>
<feature type="region of interest" description="Disordered" evidence="1">
    <location>
        <begin position="65"/>
        <end position="96"/>
    </location>
</feature>
<dbReference type="AlphaFoldDB" id="A0A7S1TKD4"/>
<dbReference type="SMART" id="SM00014">
    <property type="entry name" value="acidPPc"/>
    <property type="match status" value="1"/>
</dbReference>
<feature type="transmembrane region" description="Helical" evidence="2">
    <location>
        <begin position="426"/>
        <end position="443"/>
    </location>
</feature>
<reference evidence="4" key="1">
    <citation type="submission" date="2021-01" db="EMBL/GenBank/DDBJ databases">
        <authorList>
            <person name="Corre E."/>
            <person name="Pelletier E."/>
            <person name="Niang G."/>
            <person name="Scheremetjew M."/>
            <person name="Finn R."/>
            <person name="Kale V."/>
            <person name="Holt S."/>
            <person name="Cochrane G."/>
            <person name="Meng A."/>
            <person name="Brown T."/>
            <person name="Cohen L."/>
        </authorList>
    </citation>
    <scope>NUCLEOTIDE SEQUENCE</scope>
    <source>
        <strain evidence="4">CCMP3124</strain>
    </source>
</reference>
<feature type="transmembrane region" description="Helical" evidence="2">
    <location>
        <begin position="272"/>
        <end position="293"/>
    </location>
</feature>
<feature type="transmembrane region" description="Helical" evidence="2">
    <location>
        <begin position="341"/>
        <end position="358"/>
    </location>
</feature>
<dbReference type="SUPFAM" id="SSF48317">
    <property type="entry name" value="Acid phosphatase/Vanadium-dependent haloperoxidase"/>
    <property type="match status" value="1"/>
</dbReference>
<accession>A0A7S1TKD4</accession>
<evidence type="ECO:0000256" key="1">
    <source>
        <dbReference type="SAM" id="MobiDB-lite"/>
    </source>
</evidence>
<keyword evidence="2" id="KW-1133">Transmembrane helix</keyword>
<keyword evidence="2" id="KW-0472">Membrane</keyword>
<evidence type="ECO:0000313" key="4">
    <source>
        <dbReference type="EMBL" id="CAD9239202.1"/>
    </source>
</evidence>
<feature type="transmembrane region" description="Helical" evidence="2">
    <location>
        <begin position="206"/>
        <end position="226"/>
    </location>
</feature>